<evidence type="ECO:0000256" key="2">
    <source>
        <dbReference type="ARBA" id="ARBA00007979"/>
    </source>
</evidence>
<comment type="similarity">
    <text evidence="2">Belongs to the geminin family.</text>
</comment>
<evidence type="ECO:0000256" key="1">
    <source>
        <dbReference type="ARBA" id="ARBA00004123"/>
    </source>
</evidence>
<dbReference type="GO" id="GO:0045786">
    <property type="term" value="P:negative regulation of cell cycle"/>
    <property type="evidence" value="ECO:0007669"/>
    <property type="project" value="TreeGrafter"/>
</dbReference>
<name>A0A182SKW8_9DIPT</name>
<accession>A0A182SKW8</accession>
<dbReference type="GO" id="GO:0005634">
    <property type="term" value="C:nucleus"/>
    <property type="evidence" value="ECO:0007669"/>
    <property type="project" value="UniProtKB-SubCell"/>
</dbReference>
<keyword evidence="3 6" id="KW-0175">Coiled coil</keyword>
<feature type="coiled-coil region" evidence="6">
    <location>
        <begin position="114"/>
        <end position="148"/>
    </location>
</feature>
<evidence type="ECO:0000256" key="3">
    <source>
        <dbReference type="ARBA" id="ARBA00023054"/>
    </source>
</evidence>
<dbReference type="AlphaFoldDB" id="A0A182SKW8"/>
<dbReference type="VEuPathDB" id="VectorBase:AMAM008787"/>
<feature type="region of interest" description="Disordered" evidence="7">
    <location>
        <begin position="1"/>
        <end position="23"/>
    </location>
</feature>
<keyword evidence="4" id="KW-0539">Nucleus</keyword>
<evidence type="ECO:0000256" key="5">
    <source>
        <dbReference type="ARBA" id="ARBA00023306"/>
    </source>
</evidence>
<evidence type="ECO:0000256" key="4">
    <source>
        <dbReference type="ARBA" id="ARBA00023242"/>
    </source>
</evidence>
<keyword evidence="9" id="KW-1185">Reference proteome</keyword>
<dbReference type="Pfam" id="PF07412">
    <property type="entry name" value="Geminin"/>
    <property type="match status" value="1"/>
</dbReference>
<keyword evidence="5" id="KW-0131">Cell cycle</keyword>
<dbReference type="SUPFAM" id="SSF111469">
    <property type="entry name" value="Geminin coiled-coil domain"/>
    <property type="match status" value="1"/>
</dbReference>
<dbReference type="EnsemblMetazoa" id="AMAM008787-RA">
    <property type="protein sequence ID" value="AMAM008787-PA"/>
    <property type="gene ID" value="AMAM008787"/>
</dbReference>
<comment type="subcellular location">
    <subcellularLocation>
        <location evidence="1">Nucleus</location>
    </subcellularLocation>
</comment>
<feature type="compositionally biased region" description="Polar residues" evidence="7">
    <location>
        <begin position="1"/>
        <end position="10"/>
    </location>
</feature>
<evidence type="ECO:0000256" key="7">
    <source>
        <dbReference type="SAM" id="MobiDB-lite"/>
    </source>
</evidence>
<feature type="region of interest" description="Disordered" evidence="7">
    <location>
        <begin position="158"/>
        <end position="189"/>
    </location>
</feature>
<dbReference type="Proteomes" id="UP000075901">
    <property type="component" value="Unassembled WGS sequence"/>
</dbReference>
<dbReference type="PANTHER" id="PTHR13372">
    <property type="entry name" value="GEMININ"/>
    <property type="match status" value="1"/>
</dbReference>
<evidence type="ECO:0008006" key="10">
    <source>
        <dbReference type="Google" id="ProtNLM"/>
    </source>
</evidence>
<evidence type="ECO:0000256" key="6">
    <source>
        <dbReference type="SAM" id="Coils"/>
    </source>
</evidence>
<dbReference type="InterPro" id="IPR022786">
    <property type="entry name" value="Geminin/Multicilin"/>
</dbReference>
<dbReference type="GO" id="GO:0008156">
    <property type="term" value="P:negative regulation of DNA replication"/>
    <property type="evidence" value="ECO:0007669"/>
    <property type="project" value="TreeGrafter"/>
</dbReference>
<evidence type="ECO:0000313" key="8">
    <source>
        <dbReference type="EnsemblMetazoa" id="AMAM008787-PA"/>
    </source>
</evidence>
<dbReference type="PANTHER" id="PTHR13372:SF5">
    <property type="entry name" value="GEMININ"/>
    <property type="match status" value="1"/>
</dbReference>
<dbReference type="Gene3D" id="1.20.5.1180">
    <property type="entry name" value="Geminin coiled-coil domain"/>
    <property type="match status" value="1"/>
</dbReference>
<reference evidence="8" key="2">
    <citation type="submission" date="2020-05" db="UniProtKB">
        <authorList>
            <consortium name="EnsemblMetazoa"/>
        </authorList>
    </citation>
    <scope>IDENTIFICATION</scope>
    <source>
        <strain evidence="8">maculatus3</strain>
    </source>
</reference>
<feature type="region of interest" description="Disordered" evidence="7">
    <location>
        <begin position="52"/>
        <end position="75"/>
    </location>
</feature>
<feature type="compositionally biased region" description="Polar residues" evidence="7">
    <location>
        <begin position="158"/>
        <end position="167"/>
    </location>
</feature>
<proteinExistence type="inferred from homology"/>
<reference evidence="9" key="1">
    <citation type="submission" date="2013-09" db="EMBL/GenBank/DDBJ databases">
        <title>The Genome Sequence of Anopheles maculatus species B.</title>
        <authorList>
            <consortium name="The Broad Institute Genomics Platform"/>
            <person name="Neafsey D.E."/>
            <person name="Besansky N."/>
            <person name="Howell P."/>
            <person name="Walton C."/>
            <person name="Young S.K."/>
            <person name="Zeng Q."/>
            <person name="Gargeya S."/>
            <person name="Fitzgerald M."/>
            <person name="Haas B."/>
            <person name="Abouelleil A."/>
            <person name="Allen A.W."/>
            <person name="Alvarado L."/>
            <person name="Arachchi H.M."/>
            <person name="Berlin A.M."/>
            <person name="Chapman S.B."/>
            <person name="Gainer-Dewar J."/>
            <person name="Goldberg J."/>
            <person name="Griggs A."/>
            <person name="Gujja S."/>
            <person name="Hansen M."/>
            <person name="Howarth C."/>
            <person name="Imamovic A."/>
            <person name="Ireland A."/>
            <person name="Larimer J."/>
            <person name="McCowan C."/>
            <person name="Murphy C."/>
            <person name="Pearson M."/>
            <person name="Poon T.W."/>
            <person name="Priest M."/>
            <person name="Roberts A."/>
            <person name="Saif S."/>
            <person name="Shea T."/>
            <person name="Sisk P."/>
            <person name="Sykes S."/>
            <person name="Wortman J."/>
            <person name="Nusbaum C."/>
            <person name="Birren B."/>
        </authorList>
    </citation>
    <scope>NUCLEOTIDE SEQUENCE [LARGE SCALE GENOMIC DNA]</scope>
    <source>
        <strain evidence="9">maculatus3</strain>
    </source>
</reference>
<evidence type="ECO:0000313" key="9">
    <source>
        <dbReference type="Proteomes" id="UP000075901"/>
    </source>
</evidence>
<protein>
    <recommendedName>
        <fullName evidence="10">Geminin</fullName>
    </recommendedName>
</protein>
<organism evidence="8 9">
    <name type="scientific">Anopheles maculatus</name>
    <dbReference type="NCBI Taxonomy" id="74869"/>
    <lineage>
        <taxon>Eukaryota</taxon>
        <taxon>Metazoa</taxon>
        <taxon>Ecdysozoa</taxon>
        <taxon>Arthropoda</taxon>
        <taxon>Hexapoda</taxon>
        <taxon>Insecta</taxon>
        <taxon>Pterygota</taxon>
        <taxon>Neoptera</taxon>
        <taxon>Endopterygota</taxon>
        <taxon>Diptera</taxon>
        <taxon>Nematocera</taxon>
        <taxon>Culicoidea</taxon>
        <taxon>Culicidae</taxon>
        <taxon>Anophelinae</taxon>
        <taxon>Anopheles</taxon>
        <taxon>Anopheles maculatus group</taxon>
    </lineage>
</organism>
<sequence>MSAASTSNIVISEDTPSEQEEIRKASRMTLKEVQNVVSTWKENFYPGKAMMTTHAPGVKENPVVSAKPQPTEPKRCKMVEQATQTTLEDEQNLTGPVPQDSYWAKLSEKRRHALKETLDENARLHMELSEKDEELNNLRNVVESLQSLVETVVEMLNEQTDTKTTAPDETPKVDDSGIAHSLLDDGTEN</sequence>